<dbReference type="InterPro" id="IPR007410">
    <property type="entry name" value="LpqE-like"/>
</dbReference>
<dbReference type="RefSeq" id="WP_110399657.1">
    <property type="nucleotide sequence ID" value="NZ_QJJS01000003.1"/>
</dbReference>
<dbReference type="Pfam" id="PF04314">
    <property type="entry name" value="PCuAC"/>
    <property type="match status" value="1"/>
</dbReference>
<dbReference type="EMBL" id="QJJS01000003">
    <property type="protein sequence ID" value="PXW98088.1"/>
    <property type="molecule type" value="Genomic_DNA"/>
</dbReference>
<dbReference type="InterPro" id="IPR036182">
    <property type="entry name" value="PCuAC_sf"/>
</dbReference>
<organism evidence="2 3">
    <name type="scientific">Sphaerotilus hippei</name>
    <dbReference type="NCBI Taxonomy" id="744406"/>
    <lineage>
        <taxon>Bacteria</taxon>
        <taxon>Pseudomonadati</taxon>
        <taxon>Pseudomonadota</taxon>
        <taxon>Betaproteobacteria</taxon>
        <taxon>Burkholderiales</taxon>
        <taxon>Sphaerotilaceae</taxon>
        <taxon>Sphaerotilus</taxon>
    </lineage>
</organism>
<protein>
    <recommendedName>
        <fullName evidence="4">Copper(I)-binding protein</fullName>
    </recommendedName>
</protein>
<dbReference type="AlphaFoldDB" id="A0A318H6L5"/>
<dbReference type="OrthoDB" id="9796962at2"/>
<dbReference type="PANTHER" id="PTHR36302:SF1">
    <property type="entry name" value="COPPER CHAPERONE PCU(A)C"/>
    <property type="match status" value="1"/>
</dbReference>
<dbReference type="InterPro" id="IPR058248">
    <property type="entry name" value="Lxx211020-like"/>
</dbReference>
<dbReference type="PANTHER" id="PTHR36302">
    <property type="entry name" value="BLR7088 PROTEIN"/>
    <property type="match status" value="1"/>
</dbReference>
<name>A0A318H6L5_9BURK</name>
<keyword evidence="1" id="KW-0732">Signal</keyword>
<sequence length="167" mass="18050">MPVLFSNPRRTLIGALALSGLLPCTPALHAHGSRAGEVRIDHPYAVPTPAGASTGAVYFRHLDNRSAHADRLKGGRTPVAARVTVHEMRMDGEVMRMSALPGLDLPAGTGLPMRQGSGRYHLMLEGLKRPLKEGDRFPLVLEFERGGAVEVEVWVQARRAPDSGHAH</sequence>
<evidence type="ECO:0000313" key="3">
    <source>
        <dbReference type="Proteomes" id="UP000247811"/>
    </source>
</evidence>
<reference evidence="2 3" key="1">
    <citation type="submission" date="2018-05" db="EMBL/GenBank/DDBJ databases">
        <title>Genomic Encyclopedia of Type Strains, Phase IV (KMG-IV): sequencing the most valuable type-strain genomes for metagenomic binning, comparative biology and taxonomic classification.</title>
        <authorList>
            <person name="Goeker M."/>
        </authorList>
    </citation>
    <scope>NUCLEOTIDE SEQUENCE [LARGE SCALE GENOMIC DNA]</scope>
    <source>
        <strain evidence="2 3">DSM 566</strain>
    </source>
</reference>
<dbReference type="Proteomes" id="UP000247811">
    <property type="component" value="Unassembled WGS sequence"/>
</dbReference>
<comment type="caution">
    <text evidence="2">The sequence shown here is derived from an EMBL/GenBank/DDBJ whole genome shotgun (WGS) entry which is preliminary data.</text>
</comment>
<evidence type="ECO:0008006" key="4">
    <source>
        <dbReference type="Google" id="ProtNLM"/>
    </source>
</evidence>
<accession>A0A318H6L5</accession>
<keyword evidence="3" id="KW-1185">Reference proteome</keyword>
<feature type="signal peptide" evidence="1">
    <location>
        <begin position="1"/>
        <end position="30"/>
    </location>
</feature>
<gene>
    <name evidence="2" type="ORF">C7444_103182</name>
</gene>
<proteinExistence type="predicted"/>
<dbReference type="SUPFAM" id="SSF110087">
    <property type="entry name" value="DR1885-like metal-binding protein"/>
    <property type="match status" value="1"/>
</dbReference>
<evidence type="ECO:0000313" key="2">
    <source>
        <dbReference type="EMBL" id="PXW98088.1"/>
    </source>
</evidence>
<evidence type="ECO:0000256" key="1">
    <source>
        <dbReference type="SAM" id="SignalP"/>
    </source>
</evidence>
<dbReference type="Gene3D" id="2.60.40.1890">
    <property type="entry name" value="PCu(A)C copper chaperone"/>
    <property type="match status" value="1"/>
</dbReference>
<feature type="chain" id="PRO_5016329627" description="Copper(I)-binding protein" evidence="1">
    <location>
        <begin position="31"/>
        <end position="167"/>
    </location>
</feature>